<gene>
    <name evidence="2" type="ORF">SAMN06309945_0616</name>
</gene>
<proteinExistence type="predicted"/>
<dbReference type="Gene3D" id="1.10.10.10">
    <property type="entry name" value="Winged helix-like DNA-binding domain superfamily/Winged helix DNA-binding domain"/>
    <property type="match status" value="1"/>
</dbReference>
<dbReference type="GO" id="GO:0003677">
    <property type="term" value="F:DNA binding"/>
    <property type="evidence" value="ECO:0007669"/>
    <property type="project" value="UniProtKB-KW"/>
</dbReference>
<dbReference type="STRING" id="123320.SAMN06309945_0616"/>
<protein>
    <submittedName>
        <fullName evidence="2">DNA-binding transcriptional regulator, MarR family</fullName>
    </submittedName>
</protein>
<dbReference type="PANTHER" id="PTHR33164">
    <property type="entry name" value="TRANSCRIPTIONAL REGULATOR, MARR FAMILY"/>
    <property type="match status" value="1"/>
</dbReference>
<dbReference type="Proteomes" id="UP000190857">
    <property type="component" value="Unassembled WGS sequence"/>
</dbReference>
<accession>A0A1T5IMH5</accession>
<evidence type="ECO:0000313" key="2">
    <source>
        <dbReference type="EMBL" id="SKC40208.1"/>
    </source>
</evidence>
<dbReference type="GO" id="GO:0003700">
    <property type="term" value="F:DNA-binding transcription factor activity"/>
    <property type="evidence" value="ECO:0007669"/>
    <property type="project" value="InterPro"/>
</dbReference>
<dbReference type="SMART" id="SM00347">
    <property type="entry name" value="HTH_MARR"/>
    <property type="match status" value="1"/>
</dbReference>
<dbReference type="PROSITE" id="PS50995">
    <property type="entry name" value="HTH_MARR_2"/>
    <property type="match status" value="1"/>
</dbReference>
<evidence type="ECO:0000313" key="3">
    <source>
        <dbReference type="Proteomes" id="UP000190857"/>
    </source>
</evidence>
<evidence type="ECO:0000259" key="1">
    <source>
        <dbReference type="PROSITE" id="PS50995"/>
    </source>
</evidence>
<keyword evidence="3" id="KW-1185">Reference proteome</keyword>
<dbReference type="InterPro" id="IPR036390">
    <property type="entry name" value="WH_DNA-bd_sf"/>
</dbReference>
<reference evidence="2 3" key="1">
    <citation type="submission" date="2017-02" db="EMBL/GenBank/DDBJ databases">
        <authorList>
            <person name="Peterson S.W."/>
        </authorList>
    </citation>
    <scope>NUCLEOTIDE SEQUENCE [LARGE SCALE GENOMIC DNA]</scope>
    <source>
        <strain evidence="2 3">VKM Ac-2059</strain>
    </source>
</reference>
<dbReference type="SUPFAM" id="SSF46785">
    <property type="entry name" value="Winged helix' DNA-binding domain"/>
    <property type="match status" value="1"/>
</dbReference>
<dbReference type="EMBL" id="FUZP01000001">
    <property type="protein sequence ID" value="SKC40208.1"/>
    <property type="molecule type" value="Genomic_DNA"/>
</dbReference>
<name>A0A1T5IMH5_9MICO</name>
<dbReference type="InterPro" id="IPR036388">
    <property type="entry name" value="WH-like_DNA-bd_sf"/>
</dbReference>
<organism evidence="2 3">
    <name type="scientific">Okibacterium fritillariae</name>
    <dbReference type="NCBI Taxonomy" id="123320"/>
    <lineage>
        <taxon>Bacteria</taxon>
        <taxon>Bacillati</taxon>
        <taxon>Actinomycetota</taxon>
        <taxon>Actinomycetes</taxon>
        <taxon>Micrococcales</taxon>
        <taxon>Microbacteriaceae</taxon>
        <taxon>Okibacterium</taxon>
    </lineage>
</organism>
<dbReference type="RefSeq" id="WP_079726819.1">
    <property type="nucleotide sequence ID" value="NZ_FUZP01000001.1"/>
</dbReference>
<dbReference type="InterPro" id="IPR039422">
    <property type="entry name" value="MarR/SlyA-like"/>
</dbReference>
<sequence length="158" mass="17382">MAVTRTRGPLNRDQSNAEIMRALLLCRNTDIAMRRHIRAETGMGDTDILAVDYLRDQHSQHQPVGPKQLASHLGLSSPSTTVLLDRLEKLGSVERMPHPTDRRALTIEARDIAPSATPSREAAEVRIQRLIEQLSADDAAVVLTFLTSLVDAAQPDAD</sequence>
<dbReference type="PANTHER" id="PTHR33164:SF43">
    <property type="entry name" value="HTH-TYPE TRANSCRIPTIONAL REPRESSOR YETL"/>
    <property type="match status" value="1"/>
</dbReference>
<dbReference type="PRINTS" id="PR00598">
    <property type="entry name" value="HTHMARR"/>
</dbReference>
<keyword evidence="2" id="KW-0238">DNA-binding</keyword>
<feature type="domain" description="HTH marR-type" evidence="1">
    <location>
        <begin position="16"/>
        <end position="151"/>
    </location>
</feature>
<dbReference type="AlphaFoldDB" id="A0A1T5IMH5"/>
<dbReference type="GO" id="GO:0006950">
    <property type="term" value="P:response to stress"/>
    <property type="evidence" value="ECO:0007669"/>
    <property type="project" value="TreeGrafter"/>
</dbReference>
<dbReference type="OrthoDB" id="162531at2"/>
<dbReference type="InterPro" id="IPR000835">
    <property type="entry name" value="HTH_MarR-typ"/>
</dbReference>
<dbReference type="Pfam" id="PF01047">
    <property type="entry name" value="MarR"/>
    <property type="match status" value="1"/>
</dbReference>